<sequence length="500" mass="55205">MLSRGKACPRAASTTAVAVSAREPLSVGVTPQLPLRNDPYPSNADNVFGIPRVDLHEFEWIDPDSLDAEVSKLVIGSSATRIPRRWRTSTSSGYSSHSPPLSAGSYSCCTSAPIHTPGPGAALQRTSANHTSAKAALAVIHESETIPRPIWPCVTGDSIMHDDGDVLDDAERLRSGIYACCTYGHGYGYSHCDWDYGQSTTSSAQEVLFELSRTLNSVIEGGTDMKAEEILRDISRTVAQGINTKKRCLCEDYVYRLSSASSNVGKESPGVNPVNVNIYGKSRSLRVPRCTCEKKTFSQGLLSPFFTQIHQVNEERKKKDATPAVFLVPEYPRNLGETLHRYDNVSGLCNYRTYRNFNDDSQNKKKHNAISGNYSRSKEDPFAQQNSRNVKSIGRKGYQLTEPEYTTQLECSDGTSSSEGIVESIGKTDWDRDVRVFDRDLDFTLDGSRAERLGRVIAKAKRKRQWCRAVTAILGLVFFVLSVVVVSLSVTRGRKVFGSM</sequence>
<evidence type="ECO:0000256" key="1">
    <source>
        <dbReference type="SAM" id="MobiDB-lite"/>
    </source>
</evidence>
<accession>A0AAJ7R955</accession>
<keyword evidence="2" id="KW-0472">Membrane</keyword>
<protein>
    <submittedName>
        <fullName evidence="4 5">Uncharacterized protein LOC107263038 isoform X1</fullName>
    </submittedName>
</protein>
<dbReference type="RefSeq" id="XP_024936166.1">
    <property type="nucleotide sequence ID" value="XM_025080398.1"/>
</dbReference>
<dbReference type="KEGG" id="ccin:107263038"/>
<dbReference type="Proteomes" id="UP000694920">
    <property type="component" value="Unplaced"/>
</dbReference>
<dbReference type="RefSeq" id="XP_024936168.1">
    <property type="nucleotide sequence ID" value="XM_025080400.1"/>
</dbReference>
<feature type="transmembrane region" description="Helical" evidence="2">
    <location>
        <begin position="469"/>
        <end position="490"/>
    </location>
</feature>
<reference evidence="4 5" key="1">
    <citation type="submission" date="2025-04" db="UniProtKB">
        <authorList>
            <consortium name="RefSeq"/>
        </authorList>
    </citation>
    <scope>IDENTIFICATION</scope>
</reference>
<keyword evidence="2" id="KW-1133">Transmembrane helix</keyword>
<evidence type="ECO:0000313" key="4">
    <source>
        <dbReference type="RefSeq" id="XP_015585315.1"/>
    </source>
</evidence>
<gene>
    <name evidence="4 5 6 7" type="primary">LOC107263038</name>
</gene>
<organism evidence="3 5">
    <name type="scientific">Cephus cinctus</name>
    <name type="common">Wheat stem sawfly</name>
    <dbReference type="NCBI Taxonomy" id="211228"/>
    <lineage>
        <taxon>Eukaryota</taxon>
        <taxon>Metazoa</taxon>
        <taxon>Ecdysozoa</taxon>
        <taxon>Arthropoda</taxon>
        <taxon>Hexapoda</taxon>
        <taxon>Insecta</taxon>
        <taxon>Pterygota</taxon>
        <taxon>Neoptera</taxon>
        <taxon>Endopterygota</taxon>
        <taxon>Hymenoptera</taxon>
        <taxon>Cephoidea</taxon>
        <taxon>Cephidae</taxon>
        <taxon>Cephus</taxon>
    </lineage>
</organism>
<keyword evidence="3" id="KW-1185">Reference proteome</keyword>
<evidence type="ECO:0000313" key="5">
    <source>
        <dbReference type="RefSeq" id="XP_024936166.1"/>
    </source>
</evidence>
<feature type="region of interest" description="Disordered" evidence="1">
    <location>
        <begin position="359"/>
        <end position="388"/>
    </location>
</feature>
<evidence type="ECO:0000313" key="7">
    <source>
        <dbReference type="RefSeq" id="XP_024936168.1"/>
    </source>
</evidence>
<proteinExistence type="predicted"/>
<evidence type="ECO:0000313" key="3">
    <source>
        <dbReference type="Proteomes" id="UP000694920"/>
    </source>
</evidence>
<evidence type="ECO:0000313" key="6">
    <source>
        <dbReference type="RefSeq" id="XP_024936167.1"/>
    </source>
</evidence>
<keyword evidence="2" id="KW-0812">Transmembrane</keyword>
<dbReference type="GeneID" id="107263038"/>
<dbReference type="RefSeq" id="XP_015585315.1">
    <property type="nucleotide sequence ID" value="XM_015729829.2"/>
</dbReference>
<dbReference type="AlphaFoldDB" id="A0AAJ7R955"/>
<evidence type="ECO:0000256" key="2">
    <source>
        <dbReference type="SAM" id="Phobius"/>
    </source>
</evidence>
<dbReference type="RefSeq" id="XP_024936167.1">
    <property type="nucleotide sequence ID" value="XM_025080399.1"/>
</dbReference>
<name>A0AAJ7R955_CEPCN</name>